<dbReference type="SMART" id="SM00066">
    <property type="entry name" value="GAL4"/>
    <property type="match status" value="1"/>
</dbReference>
<comment type="subcellular location">
    <subcellularLocation>
        <location evidence="1">Nucleus</location>
    </subcellularLocation>
</comment>
<evidence type="ECO:0000313" key="14">
    <source>
        <dbReference type="Proteomes" id="UP000761534"/>
    </source>
</evidence>
<feature type="compositionally biased region" description="Low complexity" evidence="11">
    <location>
        <begin position="197"/>
        <end position="209"/>
    </location>
</feature>
<evidence type="ECO:0000256" key="5">
    <source>
        <dbReference type="ARBA" id="ARBA00022833"/>
    </source>
</evidence>
<dbReference type="GO" id="GO:0009267">
    <property type="term" value="P:cellular response to starvation"/>
    <property type="evidence" value="ECO:0007669"/>
    <property type="project" value="TreeGrafter"/>
</dbReference>
<dbReference type="GO" id="GO:0008270">
    <property type="term" value="F:zinc ion binding"/>
    <property type="evidence" value="ECO:0007669"/>
    <property type="project" value="InterPro"/>
</dbReference>
<keyword evidence="5" id="KW-0862">Zinc</keyword>
<dbReference type="Gene3D" id="3.30.450.20">
    <property type="entry name" value="PAS domain"/>
    <property type="match status" value="1"/>
</dbReference>
<keyword evidence="14" id="KW-1185">Reference proteome</keyword>
<dbReference type="GO" id="GO:0000977">
    <property type="term" value="F:RNA polymerase II transcription regulatory region sequence-specific DNA binding"/>
    <property type="evidence" value="ECO:0007669"/>
    <property type="project" value="TreeGrafter"/>
</dbReference>
<sequence length="591" mass="64511">MFIDRPTTTPRSHDINIASGYMMQPPSTNVSTSTAAPSSGSTPAFTTQFKKDPVSKAKEMEYPPGPRTGKPKRRKANRACVHCQRTHLTCDNNRPCERCVQRGLAATCRDGTRKKAKYLQDVPDSLTPTATADGSRRTSAGKKGSGGTAKNHHNHQQPHAQPHAQPPKTEPGLFRHPSTISDSTPASISTNSYFPPSDSRNSSISSTMSAPAGSTSSDLTSAAVAAAQHPHSHRHRHHFQSTAINSEYRVLSNILTGNPATGTATGGVSLQDLHTGGGGGGNSGSSPAQSEDSPLTDPNSYNGTVYQSNVLNHFTLGGSTDEKNLMDILSTVDEAYNHGGGHVPGPQPGDWMGDSPNPKRPISFAITDYETQPVERPPNGLGVLADIAPFSSNAEDWRTLKEPGDIYSKIRKPYSYTPAYHALSAYLKSRFDKDRLLKMAKCMASYRPSFIACTNTLKEDDLIFMEQCFQRTLLEYEKFISYSGTPTIIWRRTGQITAVGKEFCILTGWTKERLLGQRTFIVELMDDDSVVEYFQMFSNIAFGDSRGAMMSECTLLTPNGQKLKTSSMWTLKRDVFGIPMMIIGNFLPILT</sequence>
<accession>A0A642VCK3</accession>
<feature type="compositionally biased region" description="Polar residues" evidence="11">
    <location>
        <begin position="178"/>
        <end position="194"/>
    </location>
</feature>
<evidence type="ECO:0000256" key="9">
    <source>
        <dbReference type="ARBA" id="ARBA00023163"/>
    </source>
</evidence>
<evidence type="ECO:0000256" key="3">
    <source>
        <dbReference type="ARBA" id="ARBA00022432"/>
    </source>
</evidence>
<evidence type="ECO:0000256" key="4">
    <source>
        <dbReference type="ARBA" id="ARBA00022723"/>
    </source>
</evidence>
<dbReference type="Proteomes" id="UP000761534">
    <property type="component" value="Unassembled WGS sequence"/>
</dbReference>
<evidence type="ECO:0000313" key="13">
    <source>
        <dbReference type="EMBL" id="KAA8916354.1"/>
    </source>
</evidence>
<dbReference type="GO" id="GO:0005634">
    <property type="term" value="C:nucleus"/>
    <property type="evidence" value="ECO:0007669"/>
    <property type="project" value="UniProtKB-SubCell"/>
</dbReference>
<evidence type="ECO:0000259" key="12">
    <source>
        <dbReference type="PROSITE" id="PS50048"/>
    </source>
</evidence>
<comment type="caution">
    <text evidence="13">The sequence shown here is derived from an EMBL/GenBank/DDBJ whole genome shotgun (WGS) entry which is preliminary data.</text>
</comment>
<feature type="region of interest" description="Disordered" evidence="11">
    <location>
        <begin position="119"/>
        <end position="239"/>
    </location>
</feature>
<dbReference type="GO" id="GO:0000981">
    <property type="term" value="F:DNA-binding transcription factor activity, RNA polymerase II-specific"/>
    <property type="evidence" value="ECO:0007669"/>
    <property type="project" value="InterPro"/>
</dbReference>
<dbReference type="Gene3D" id="4.10.240.10">
    <property type="entry name" value="Zn(2)-C6 fungal-type DNA-binding domain"/>
    <property type="match status" value="1"/>
</dbReference>
<dbReference type="PANTHER" id="PTHR47659">
    <property type="entry name" value="ZN(II)2CYS6 TRANSCRIPTION FACTOR (EUROFUNG)-RELATED"/>
    <property type="match status" value="1"/>
</dbReference>
<keyword evidence="3" id="KW-0312">Gluconeogenesis</keyword>
<dbReference type="VEuPathDB" id="FungiDB:TRICI_001497"/>
<proteinExistence type="inferred from homology"/>
<comment type="similarity">
    <text evidence="2">Belongs to the ERT1/acuK family.</text>
</comment>
<evidence type="ECO:0000256" key="10">
    <source>
        <dbReference type="ARBA" id="ARBA00023242"/>
    </source>
</evidence>
<keyword evidence="8" id="KW-0010">Activator</keyword>
<evidence type="ECO:0000256" key="7">
    <source>
        <dbReference type="ARBA" id="ARBA00023125"/>
    </source>
</evidence>
<protein>
    <recommendedName>
        <fullName evidence="12">Zn(2)-C6 fungal-type domain-containing protein</fullName>
    </recommendedName>
</protein>
<feature type="compositionally biased region" description="Basic and acidic residues" evidence="11">
    <location>
        <begin position="49"/>
        <end position="61"/>
    </location>
</feature>
<dbReference type="Pfam" id="PF24990">
    <property type="entry name" value="PAS_13"/>
    <property type="match status" value="1"/>
</dbReference>
<name>A0A642VCK3_9ASCO</name>
<dbReference type="InterPro" id="IPR056751">
    <property type="entry name" value="PAS_13"/>
</dbReference>
<dbReference type="SUPFAM" id="SSF55785">
    <property type="entry name" value="PYP-like sensor domain (PAS domain)"/>
    <property type="match status" value="1"/>
</dbReference>
<dbReference type="PROSITE" id="PS50048">
    <property type="entry name" value="ZN2_CY6_FUNGAL_2"/>
    <property type="match status" value="1"/>
</dbReference>
<dbReference type="PANTHER" id="PTHR47659:SF1">
    <property type="entry name" value="TRANSCRIPTION ACTIVATOR OF GLUCONEOGENESIS ERT1"/>
    <property type="match status" value="1"/>
</dbReference>
<dbReference type="CDD" id="cd00130">
    <property type="entry name" value="PAS"/>
    <property type="match status" value="1"/>
</dbReference>
<reference evidence="13" key="1">
    <citation type="journal article" date="2019" name="G3 (Bethesda)">
        <title>Genome Assemblies of Two Rare Opportunistic Yeast Pathogens: Diutina rugosa (syn. Candida rugosa) and Trichomonascus ciferrii (syn. Candida ciferrii).</title>
        <authorList>
            <person name="Mixao V."/>
            <person name="Saus E."/>
            <person name="Hansen A.P."/>
            <person name="Lass-Florl C."/>
            <person name="Gabaldon T."/>
        </authorList>
    </citation>
    <scope>NUCLEOTIDE SEQUENCE</scope>
    <source>
        <strain evidence="13">CBS 4856</strain>
    </source>
</reference>
<feature type="compositionally biased region" description="Polar residues" evidence="11">
    <location>
        <begin position="1"/>
        <end position="10"/>
    </location>
</feature>
<feature type="domain" description="Zn(2)-C6 fungal-type" evidence="12">
    <location>
        <begin position="79"/>
        <end position="110"/>
    </location>
</feature>
<feature type="region of interest" description="Disordered" evidence="11">
    <location>
        <begin position="1"/>
        <end position="77"/>
    </location>
</feature>
<evidence type="ECO:0000256" key="1">
    <source>
        <dbReference type="ARBA" id="ARBA00004123"/>
    </source>
</evidence>
<dbReference type="InterPro" id="IPR050335">
    <property type="entry name" value="ERT1_acuK_gluconeogen_tf"/>
</dbReference>
<evidence type="ECO:0000256" key="2">
    <source>
        <dbReference type="ARBA" id="ARBA00010855"/>
    </source>
</evidence>
<dbReference type="CDD" id="cd00067">
    <property type="entry name" value="GAL4"/>
    <property type="match status" value="1"/>
</dbReference>
<keyword evidence="6" id="KW-0805">Transcription regulation</keyword>
<dbReference type="InterPro" id="IPR001138">
    <property type="entry name" value="Zn2Cys6_DnaBD"/>
</dbReference>
<feature type="region of interest" description="Disordered" evidence="11">
    <location>
        <begin position="262"/>
        <end position="304"/>
    </location>
</feature>
<feature type="compositionally biased region" description="Low complexity" evidence="11">
    <location>
        <begin position="31"/>
        <end position="47"/>
    </location>
</feature>
<dbReference type="EMBL" id="SWFS01000106">
    <property type="protein sequence ID" value="KAA8916354.1"/>
    <property type="molecule type" value="Genomic_DNA"/>
</dbReference>
<evidence type="ECO:0000256" key="6">
    <source>
        <dbReference type="ARBA" id="ARBA00023015"/>
    </source>
</evidence>
<dbReference type="GO" id="GO:0006094">
    <property type="term" value="P:gluconeogenesis"/>
    <property type="evidence" value="ECO:0007669"/>
    <property type="project" value="UniProtKB-KW"/>
</dbReference>
<organism evidence="13 14">
    <name type="scientific">Trichomonascus ciferrii</name>
    <dbReference type="NCBI Taxonomy" id="44093"/>
    <lineage>
        <taxon>Eukaryota</taxon>
        <taxon>Fungi</taxon>
        <taxon>Dikarya</taxon>
        <taxon>Ascomycota</taxon>
        <taxon>Saccharomycotina</taxon>
        <taxon>Dipodascomycetes</taxon>
        <taxon>Dipodascales</taxon>
        <taxon>Trichomonascaceae</taxon>
        <taxon>Trichomonascus</taxon>
        <taxon>Trichomonascus ciferrii complex</taxon>
    </lineage>
</organism>
<dbReference type="SUPFAM" id="SSF57701">
    <property type="entry name" value="Zn2/Cys6 DNA-binding domain"/>
    <property type="match status" value="1"/>
</dbReference>
<dbReference type="OrthoDB" id="2538135at2759"/>
<keyword evidence="7" id="KW-0238">DNA-binding</keyword>
<dbReference type="AlphaFoldDB" id="A0A642VCK3"/>
<dbReference type="InterPro" id="IPR035965">
    <property type="entry name" value="PAS-like_dom_sf"/>
</dbReference>
<dbReference type="InterPro" id="IPR000014">
    <property type="entry name" value="PAS"/>
</dbReference>
<evidence type="ECO:0000256" key="8">
    <source>
        <dbReference type="ARBA" id="ARBA00023159"/>
    </source>
</evidence>
<evidence type="ECO:0000256" key="11">
    <source>
        <dbReference type="SAM" id="MobiDB-lite"/>
    </source>
</evidence>
<keyword evidence="10" id="KW-0539">Nucleus</keyword>
<feature type="compositionally biased region" description="Basic residues" evidence="11">
    <location>
        <begin position="230"/>
        <end position="239"/>
    </location>
</feature>
<keyword evidence="9" id="KW-0804">Transcription</keyword>
<dbReference type="InterPro" id="IPR036864">
    <property type="entry name" value="Zn2-C6_fun-type_DNA-bd_sf"/>
</dbReference>
<keyword evidence="4" id="KW-0479">Metal-binding</keyword>
<dbReference type="Pfam" id="PF00172">
    <property type="entry name" value="Zn_clus"/>
    <property type="match status" value="1"/>
</dbReference>
<gene>
    <name evidence="13" type="ORF">TRICI_001497</name>
</gene>
<feature type="compositionally biased region" description="Polar residues" evidence="11">
    <location>
        <begin position="287"/>
        <end position="304"/>
    </location>
</feature>